<feature type="domain" description="Cadherin-like" evidence="2">
    <location>
        <begin position="2172"/>
        <end position="2264"/>
    </location>
</feature>
<protein>
    <recommendedName>
        <fullName evidence="2">Cadherin-like domain-containing protein</fullName>
    </recommendedName>
</protein>
<sequence>MVKSAEYVALVSQLTYTQVPKGVKAGQLVNVLEAGSIVSGLSKLWPGVDHIGVTVSMDTVDPDFGTSLYHLIVSQHTDRESRIKILEAIQNAKGIDPLIVFINETINVLTEKVASLRAAVAEHTERQEVEDGNQGNEKISDEAHLAQYEKKLLSLVKSRDSIIVDTYGGDSSFVDQWLRVALENAGNDAQSQETVSPAEPVGPTPDFPLLQFRAADDHSVYFLCSDGRIIRAPELDEPQSPDATQVINDDQPPLTVAALRQQLLDLGLTAQQATALIERSGFDEIERMAAHVAETQEHFHDYQVHVSERLLVADIALLGAQQQLVSAVQDGDLTNLVQAVFGYYSAASQRASLTELGSSSAGPATLNQVVSGLQSAVALGQAIEDSDTFSMLAQGAGLLGQIDRYLVANGHESLLGSPGSSALSLGASSLSLLQALDNGNGWAMAQSSVDLAIQIDQYLAAYAAADATSAIATTGAEINATGTALQGLASVIGLVLNLSQLDEVLESGDAGAIAITAANTAHHAVNAYNSAATLANASKPATVSSPALSYAGYAAAALQAADGDTRGAAISAASTYLMSCPPYGWIFALVLQIGNMMVGSRDQPEATASFSLDADGTITVHVGGDAEMQEAAGSSGWSLVPVLESYRDAGGRLLIDGAMPRLNATAGEPFRIIYDDSCGGRIEVRLDDMSRAAEQLRGVLYARDRGERLDRAVQTARSSDGRIDLQAVDAVMAGYGFTRRGSTYVTGETSSRIGSSTGSGVIRGGGNQGPQDRLFVAEAKDVTSLPIPPDQLPAQRMGQVLRVAGLNTLFGGSGADMLAMSLILPGGLLGLAAATTAASGSLADDHPGIRPATPAELNEYRQWLQQLDGSDAAPVDHRGLDRHEASETAWSDKSGLAAHPASTWAAQSSLQAWSVTGQPGDALSLRDAQVFTGWQHTGSLAAWWQRNADGALTSRHLRQEGMVEQAQVFAQPQQHPFSGGRVEPFAHTDDNSFPDSRVEAGASASAADEAALPDQPEEPPPAEPHFRMAEDTILRFLPAELLEDTLSGAYGLSAEQPLLRSLDGANHGSVWIDDNGDIRFAPDPGFVGTASFSFTVQLPDGTTRRDQAIVRVENVNDEPVAAPDRFTLQEGQPFFLDHLLVNDYDPDGDPLVLDHLRGVTRAEVSVVDGRLALVPEPGFVGDIEFSYWIRDAIDAYPVMATACLTYEDVNGPPLPGSDRFLIREDSTMTTSVEQLLANDREFDGETIRFVALGAARHGTVTLGSGGAVSFTPEADYAGNDAGFSYEVVDESGNRAVGWAHVEVLASREPPVVMETTRPPIDEDEILVFSPQEVAIFLFDPDGDDLRLESVSNVSGGSFITVDGYLAFQPAANYAGPAFFDYRASDNHRGFVEGSLAFTVTAVNDPIDTGDDLLTTREDQAVTTSVADLLANDTDVDGTVFTFVALGEAHRGSVAQDADGTITFTPEAHYHGDQAGFFYRVADSEAAVSEGWVQVAVAPVNDRPEVLGGSLMTDEDVPLSFDAPTLARLFSDPDGDPLSVVDCQAITGGRVVEQGGLFSFVPQADYHGPALLSLSVADPHGETVEAHISLAVEPVDDPTRFADTTLPTTEETPVSIKLADLLAGSSDPDGPLRFAELGAAVHGSVDLTDDGTVQFTPDHDYFGTAAGFTYAVVDGDGNEAQGWVAVHVTNRNDRPQPVADRIVGQEDQPVVFSRATLARFLTDPDGDDLVLTSLSPAGPGRVETDGTVFSYVPEADFHGETDVLFTCTDGQGETLTGRLTLAITPVDDPTDFGIDVFATREEEPLVLSVADLMGNDSDPDGRLQFIGLGEARHGTASLSADGQVEFVPELDYFGADAGFFYGVRDEENNEAWGWVTVDVENVADQPIMVADRLLLREDQPLLFTPAEVSRFLRDPDGEQMHLDTLEVAAGGRIESDAGLFRFVPDPDWYGETTLSYRAVNDSGEAIDGRLNVAVLPVNDLPVVGGATLAGWEDEAVSIALAELMAGAADVEDGTAVRFEGFVDATNGDVWLDGDGIIHFLPEDDYFGPASFSYRVTDSEGGTTIGAVELTITGVNDEPLAVDDDLVAWSNSGYENVWLPTALLANDSDADFDALAITGVGSARFGSVALAADGTVRYTAPAADWVGIDSFSYRISDGNGGTAEATATLAVKINTSPDVYPELIFTREDEIVTLGAAELLANDSDVDNDPLTIVGVEAGEHCQVELQADGTVLFRPELNYNNCYPGQAWFTYTVSDGISELVDSVAFFDIEPVNDRPILVPEIIDGAVEDNDFQFTIAQLLANDTDVEMASAYEEDAIAFAGLGGATHGSISYDPSTGAVSYRSDPDFFGTDTFSYHVVDSYGAVSTVQSHIRVAGVNDLPVVQEDVGSPAEEYIWNYYRIDDLVSNDYDVDGDRLSIHSPRVVRGDAQVSISGGNLAVKPAIGTDRVAIDYVVSDGNGGEVPSRLTIPQILEHNFAPQFTNLYAILLHVNIGGMGPWSDFSFQVRDQNGGDNWVEMGDIAAISAGRLRTNYANARLIQKNDRGEFSFRYSTHDMDETVDYFATFTITAVDRAGATGTIFVDFDKLATRKGTYTYQYSPVVLDLDGDGVELLALGEEPRFDWNGDGRLDVSGWVGCDDAFLVYDYDADRRVTHFDEISLVGYVPDAATDLQGLRAFDSNGNSLLDSGDETWASFGTWQDKDGDGLTGEDEFKTLDEQGITAISLESDETYHEIEGNHVYGSTSCQMADGSTLTAADVGLAGGEITSPQRDDALQQEREASAESKTAEQIKDSADEETTTQVHAPPTAELSLEPQDDRIAEKSDNPDELGTEVPATDEQGLDSEPVTEALATDEEDPDEEPGTEAPATDAHAAEDETEPSLTDADLNRLAEQLISDMAACPDGEEELQHYDDLDSVCPAAEFAEDLGQEWASL</sequence>
<dbReference type="Gene3D" id="2.60.40.2810">
    <property type="match status" value="4"/>
</dbReference>
<evidence type="ECO:0000259" key="2">
    <source>
        <dbReference type="Pfam" id="PF17892"/>
    </source>
</evidence>
<keyword evidence="4" id="KW-1185">Reference proteome</keyword>
<dbReference type="Pfam" id="PF17892">
    <property type="entry name" value="Cadherin_5"/>
    <property type="match status" value="8"/>
</dbReference>
<feature type="domain" description="Cadherin-like" evidence="2">
    <location>
        <begin position="1499"/>
        <end position="1591"/>
    </location>
</feature>
<evidence type="ECO:0000313" key="3">
    <source>
        <dbReference type="EMBL" id="BDD87686.1"/>
    </source>
</evidence>
<accession>A0ABM7W9Y0</accession>
<feature type="compositionally biased region" description="Acidic residues" evidence="1">
    <location>
        <begin position="2848"/>
        <end position="2859"/>
    </location>
</feature>
<gene>
    <name evidence="3" type="ORF">DPPLL_20510</name>
</gene>
<feature type="region of interest" description="Disordered" evidence="1">
    <location>
        <begin position="746"/>
        <end position="767"/>
    </location>
</feature>
<dbReference type="PANTHER" id="PTHR39431:SF1">
    <property type="entry name" value="FRPA_C-RELATED PROTEIN"/>
    <property type="match status" value="1"/>
</dbReference>
<dbReference type="PANTHER" id="PTHR39431">
    <property type="entry name" value="FRPA/C-RELATED PROTEIN"/>
    <property type="match status" value="1"/>
</dbReference>
<dbReference type="EMBL" id="AP025516">
    <property type="protein sequence ID" value="BDD87686.1"/>
    <property type="molecule type" value="Genomic_DNA"/>
</dbReference>
<feature type="domain" description="Cadherin-like" evidence="2">
    <location>
        <begin position="1404"/>
        <end position="1496"/>
    </location>
</feature>
<dbReference type="Gene3D" id="2.60.40.3440">
    <property type="match status" value="3"/>
</dbReference>
<feature type="compositionally biased region" description="Basic and acidic residues" evidence="1">
    <location>
        <begin position="2812"/>
        <end position="2822"/>
    </location>
</feature>
<feature type="region of interest" description="Disordered" evidence="1">
    <location>
        <begin position="974"/>
        <end position="1025"/>
    </location>
</feature>
<dbReference type="Proteomes" id="UP000830055">
    <property type="component" value="Chromosome"/>
</dbReference>
<feature type="compositionally biased region" description="Basic and acidic residues" evidence="1">
    <location>
        <begin position="2766"/>
        <end position="2790"/>
    </location>
</feature>
<feature type="domain" description="Cadherin-like" evidence="2">
    <location>
        <begin position="1691"/>
        <end position="1783"/>
    </location>
</feature>
<feature type="compositionally biased region" description="Low complexity" evidence="1">
    <location>
        <begin position="999"/>
        <end position="1014"/>
    </location>
</feature>
<proteinExistence type="predicted"/>
<evidence type="ECO:0000256" key="1">
    <source>
        <dbReference type="SAM" id="MobiDB-lite"/>
    </source>
</evidence>
<evidence type="ECO:0000313" key="4">
    <source>
        <dbReference type="Proteomes" id="UP000830055"/>
    </source>
</evidence>
<feature type="compositionally biased region" description="Low complexity" evidence="1">
    <location>
        <begin position="747"/>
        <end position="760"/>
    </location>
</feature>
<name>A0ABM7W9Y0_9BACT</name>
<dbReference type="Pfam" id="PF17963">
    <property type="entry name" value="Big_9"/>
    <property type="match status" value="7"/>
</dbReference>
<dbReference type="InterPro" id="IPR041690">
    <property type="entry name" value="Cadherin_5"/>
</dbReference>
<feature type="domain" description="Cadherin-like" evidence="2">
    <location>
        <begin position="1883"/>
        <end position="1973"/>
    </location>
</feature>
<feature type="domain" description="Cadherin-like" evidence="2">
    <location>
        <begin position="1976"/>
        <end position="2071"/>
    </location>
</feature>
<feature type="domain" description="Cadherin-like" evidence="2">
    <location>
        <begin position="1309"/>
        <end position="1400"/>
    </location>
</feature>
<reference evidence="3 4" key="1">
    <citation type="submission" date="2022-01" db="EMBL/GenBank/DDBJ databases">
        <title>Desulfofustis limnae sp. nov., a novel mesophilic sulfate-reducing bacterium isolated from marsh soil.</title>
        <authorList>
            <person name="Watanabe M."/>
            <person name="Takahashi A."/>
            <person name="Kojima H."/>
            <person name="Fukui M."/>
        </authorList>
    </citation>
    <scope>NUCLEOTIDE SEQUENCE [LARGE SCALE GENOMIC DNA]</scope>
    <source>
        <strain evidence="3 4">PPLL</strain>
    </source>
</reference>
<feature type="domain" description="Cadherin-like" evidence="2">
    <location>
        <begin position="1595"/>
        <end position="1688"/>
    </location>
</feature>
<feature type="region of interest" description="Disordered" evidence="1">
    <location>
        <begin position="2759"/>
        <end position="2882"/>
    </location>
</feature>
<dbReference type="NCBIfam" id="NF012211">
    <property type="entry name" value="tand_rpt_95"/>
    <property type="match status" value="14"/>
</dbReference>
<organism evidence="3 4">
    <name type="scientific">Desulfofustis limnaeus</name>
    <dbReference type="NCBI Taxonomy" id="2740163"/>
    <lineage>
        <taxon>Bacteria</taxon>
        <taxon>Pseudomonadati</taxon>
        <taxon>Thermodesulfobacteriota</taxon>
        <taxon>Desulfobulbia</taxon>
        <taxon>Desulfobulbales</taxon>
        <taxon>Desulfocapsaceae</taxon>
        <taxon>Desulfofustis</taxon>
    </lineage>
</organism>